<dbReference type="InterPro" id="IPR032675">
    <property type="entry name" value="LRR_dom_sf"/>
</dbReference>
<dbReference type="Gene3D" id="3.80.10.10">
    <property type="entry name" value="Ribonuclease Inhibitor"/>
    <property type="match status" value="2"/>
</dbReference>
<dbReference type="SUPFAM" id="SSF52047">
    <property type="entry name" value="RNI-like"/>
    <property type="match status" value="1"/>
</dbReference>
<feature type="domain" description="RRM" evidence="4">
    <location>
        <begin position="16"/>
        <end position="97"/>
    </location>
</feature>
<dbReference type="GO" id="GO:0031146">
    <property type="term" value="P:SCF-dependent proteasomal ubiquitin-dependent protein catabolic process"/>
    <property type="evidence" value="ECO:0007669"/>
    <property type="project" value="TreeGrafter"/>
</dbReference>
<dbReference type="PROSITE" id="PS50102">
    <property type="entry name" value="RRM"/>
    <property type="match status" value="1"/>
</dbReference>
<dbReference type="PANTHER" id="PTHR13318:SF95">
    <property type="entry name" value="F-BOX PROTEIN YLR352W"/>
    <property type="match status" value="1"/>
</dbReference>
<evidence type="ECO:0000259" key="5">
    <source>
        <dbReference type="PROSITE" id="PS50181"/>
    </source>
</evidence>
<dbReference type="Pfam" id="PF00076">
    <property type="entry name" value="RRM_1"/>
    <property type="match status" value="1"/>
</dbReference>
<dbReference type="SUPFAM" id="SSF54928">
    <property type="entry name" value="RNA-binding domain, RBD"/>
    <property type="match status" value="1"/>
</dbReference>
<dbReference type="CDD" id="cd00590">
    <property type="entry name" value="RRM_SF"/>
    <property type="match status" value="1"/>
</dbReference>
<dbReference type="SMART" id="SM00367">
    <property type="entry name" value="LRR_CC"/>
    <property type="match status" value="5"/>
</dbReference>
<feature type="domain" description="F-box" evidence="5">
    <location>
        <begin position="164"/>
        <end position="208"/>
    </location>
</feature>
<evidence type="ECO:0000313" key="6">
    <source>
        <dbReference type="EMBL" id="NOV46523.1"/>
    </source>
</evidence>
<dbReference type="EMBL" id="GIIL01002797">
    <property type="protein sequence ID" value="NOV46523.1"/>
    <property type="molecule type" value="Transcribed_RNA"/>
</dbReference>
<dbReference type="SUPFAM" id="SSF81383">
    <property type="entry name" value="F-box domain"/>
    <property type="match status" value="1"/>
</dbReference>
<dbReference type="PANTHER" id="PTHR13318">
    <property type="entry name" value="PARTNER OF PAIRED, ISOFORM B-RELATED"/>
    <property type="match status" value="1"/>
</dbReference>
<keyword evidence="1" id="KW-0833">Ubl conjugation pathway</keyword>
<evidence type="ECO:0000259" key="4">
    <source>
        <dbReference type="PROSITE" id="PS50102"/>
    </source>
</evidence>
<proteinExistence type="predicted"/>
<evidence type="ECO:0000256" key="3">
    <source>
        <dbReference type="PROSITE-ProRule" id="PRU00176"/>
    </source>
</evidence>
<evidence type="ECO:0000256" key="2">
    <source>
        <dbReference type="ARBA" id="ARBA00022884"/>
    </source>
</evidence>
<keyword evidence="2 3" id="KW-0694">RNA-binding</keyword>
<dbReference type="GO" id="GO:0003723">
    <property type="term" value="F:RNA binding"/>
    <property type="evidence" value="ECO:0007669"/>
    <property type="project" value="UniProtKB-UniRule"/>
</dbReference>
<dbReference type="Gene3D" id="3.30.70.330">
    <property type="match status" value="1"/>
</dbReference>
<evidence type="ECO:0000256" key="1">
    <source>
        <dbReference type="ARBA" id="ARBA00022786"/>
    </source>
</evidence>
<name>A0A6M2DJL8_XENCH</name>
<protein>
    <submittedName>
        <fullName evidence="6">Putative rna-binding protein</fullName>
    </submittedName>
</protein>
<dbReference type="InterPro" id="IPR001810">
    <property type="entry name" value="F-box_dom"/>
</dbReference>
<dbReference type="SMART" id="SM00360">
    <property type="entry name" value="RRM"/>
    <property type="match status" value="1"/>
</dbReference>
<sequence length="663" mass="75188">MTEQNIIKTEDGAIVRKVFVTNIDRRATKKELLFLFEIFGHVHDVFIKTSDSTVGTRINVTFGFVTFIDPTSAYNAINYKKPIMLKHRRLKVRPADTWHQPALLENGKLNYDIGVNAIESSLPLRKEQYTGAIKKDYQKASTSAAGSSSTAHYESDQSVETMVTSNINILNDDCLTQLFSYFTLFELIALEEVCVRWHDIIGEMWQRIHHLSTDDLVSQYKSKKLTTDALRRVLVRCGKYLTSLTISPDKHSFNSRIHQVISKSCPHLQTLHLSGISSNSTGVLALSRGCKELRTLLFKHIPGVQDHVLGTLFRQNSNLKYIHIEGGSAITGKCLRLLPSDLQALYLINCNSLQSGELRAAFRNMKNLKSLMIESCMTLTSSFVSDVADSFPNLESFSLNKYYPLMNYTSLKPIIKMTNLTMLSFSMNTLVSDNLLDELSRKCINVESLDLSSCCKCFTAEGLYHLAKFPKLSKIYLNYVEVVTGESLGPLANEGNLIHIELRGCVNLTDSGPIKVFEKCKKLECMDLSECDMISIGVLAYAFDMIKSKNSSQKLKLIIGGSGILDEELDEDIETASLKERFAHANLEISYDNLCEKHLRPDFFDDYFPDSDDDLDMLNMDYDDYDDFENEEFNFFDHNFHYFAAGAFFEDLIGDFLSDDDYF</sequence>
<organism evidence="6">
    <name type="scientific">Xenopsylla cheopis</name>
    <name type="common">Oriental rat flea</name>
    <name type="synonym">Pulex cheopis</name>
    <dbReference type="NCBI Taxonomy" id="163159"/>
    <lineage>
        <taxon>Eukaryota</taxon>
        <taxon>Metazoa</taxon>
        <taxon>Ecdysozoa</taxon>
        <taxon>Arthropoda</taxon>
        <taxon>Hexapoda</taxon>
        <taxon>Insecta</taxon>
        <taxon>Pterygota</taxon>
        <taxon>Neoptera</taxon>
        <taxon>Endopterygota</taxon>
        <taxon>Siphonaptera</taxon>
        <taxon>Pulicidae</taxon>
        <taxon>Xenopsyllinae</taxon>
        <taxon>Xenopsylla</taxon>
    </lineage>
</organism>
<dbReference type="GO" id="GO:0019005">
    <property type="term" value="C:SCF ubiquitin ligase complex"/>
    <property type="evidence" value="ECO:0007669"/>
    <property type="project" value="TreeGrafter"/>
</dbReference>
<dbReference type="AlphaFoldDB" id="A0A6M2DJL8"/>
<dbReference type="InterPro" id="IPR012677">
    <property type="entry name" value="Nucleotide-bd_a/b_plait_sf"/>
</dbReference>
<accession>A0A6M2DJL8</accession>
<dbReference type="InterPro" id="IPR006553">
    <property type="entry name" value="Leu-rich_rpt_Cys-con_subtyp"/>
</dbReference>
<dbReference type="InterPro" id="IPR035979">
    <property type="entry name" value="RBD_domain_sf"/>
</dbReference>
<dbReference type="InterPro" id="IPR000504">
    <property type="entry name" value="RRM_dom"/>
</dbReference>
<dbReference type="InterPro" id="IPR036047">
    <property type="entry name" value="F-box-like_dom_sf"/>
</dbReference>
<reference evidence="6" key="1">
    <citation type="submission" date="2020-03" db="EMBL/GenBank/DDBJ databases">
        <title>Transcriptomic Profiling of the Digestive Tract of the Rat Flea, Xenopsylla cheopis, Following Blood Feeding and Infection with Yersinia pestis.</title>
        <authorList>
            <person name="Bland D.M."/>
            <person name="Martens C.A."/>
            <person name="Virtaneva K."/>
            <person name="Kanakabandi K."/>
            <person name="Long D."/>
            <person name="Rosenke R."/>
            <person name="Saturday G.A."/>
            <person name="Hoyt F.H."/>
            <person name="Bruno D.P."/>
            <person name="Ribeiro J.M.C."/>
            <person name="Hinnebusch J."/>
        </authorList>
    </citation>
    <scope>NUCLEOTIDE SEQUENCE</scope>
</reference>
<dbReference type="PROSITE" id="PS50181">
    <property type="entry name" value="FBOX"/>
    <property type="match status" value="1"/>
</dbReference>